<dbReference type="GO" id="GO:0004672">
    <property type="term" value="F:protein kinase activity"/>
    <property type="evidence" value="ECO:0007669"/>
    <property type="project" value="InterPro"/>
</dbReference>
<evidence type="ECO:0000313" key="3">
    <source>
        <dbReference type="Proteomes" id="UP000009168"/>
    </source>
</evidence>
<dbReference type="InterPro" id="IPR011009">
    <property type="entry name" value="Kinase-like_dom_sf"/>
</dbReference>
<dbReference type="KEGG" id="tet:TTHERM_00824030"/>
<dbReference type="PANTHER" id="PTHR19959">
    <property type="entry name" value="KINESIN LIGHT CHAIN"/>
    <property type="match status" value="1"/>
</dbReference>
<dbReference type="PANTHER" id="PTHR19959:SF119">
    <property type="entry name" value="FUNGAL LIPASE-LIKE DOMAIN-CONTAINING PROTEIN"/>
    <property type="match status" value="1"/>
</dbReference>
<dbReference type="PROSITE" id="PS50011">
    <property type="entry name" value="PROTEIN_KINASE_DOM"/>
    <property type="match status" value="1"/>
</dbReference>
<dbReference type="SUPFAM" id="SSF48452">
    <property type="entry name" value="TPR-like"/>
    <property type="match status" value="2"/>
</dbReference>
<dbReference type="InterPro" id="IPR011990">
    <property type="entry name" value="TPR-like_helical_dom_sf"/>
</dbReference>
<dbReference type="GO" id="GO:0005524">
    <property type="term" value="F:ATP binding"/>
    <property type="evidence" value="ECO:0007669"/>
    <property type="project" value="InterPro"/>
</dbReference>
<reference evidence="3" key="1">
    <citation type="journal article" date="2006" name="PLoS Biol.">
        <title>Macronuclear genome sequence of the ciliate Tetrahymena thermophila, a model eukaryote.</title>
        <authorList>
            <person name="Eisen J.A."/>
            <person name="Coyne R.S."/>
            <person name="Wu M."/>
            <person name="Wu D."/>
            <person name="Thiagarajan M."/>
            <person name="Wortman J.R."/>
            <person name="Badger J.H."/>
            <person name="Ren Q."/>
            <person name="Amedeo P."/>
            <person name="Jones K.M."/>
            <person name="Tallon L.J."/>
            <person name="Delcher A.L."/>
            <person name="Salzberg S.L."/>
            <person name="Silva J.C."/>
            <person name="Haas B.J."/>
            <person name="Majoros W.H."/>
            <person name="Farzad M."/>
            <person name="Carlton J.M."/>
            <person name="Smith R.K. Jr."/>
            <person name="Garg J."/>
            <person name="Pearlman R.E."/>
            <person name="Karrer K.M."/>
            <person name="Sun L."/>
            <person name="Manning G."/>
            <person name="Elde N.C."/>
            <person name="Turkewitz A.P."/>
            <person name="Asai D.J."/>
            <person name="Wilkes D.E."/>
            <person name="Wang Y."/>
            <person name="Cai H."/>
            <person name="Collins K."/>
            <person name="Stewart B.A."/>
            <person name="Lee S.R."/>
            <person name="Wilamowska K."/>
            <person name="Weinberg Z."/>
            <person name="Ruzzo W.L."/>
            <person name="Wloga D."/>
            <person name="Gaertig J."/>
            <person name="Frankel J."/>
            <person name="Tsao C.-C."/>
            <person name="Gorovsky M.A."/>
            <person name="Keeling P.J."/>
            <person name="Waller R.F."/>
            <person name="Patron N.J."/>
            <person name="Cherry J.M."/>
            <person name="Stover N.A."/>
            <person name="Krieger C.J."/>
            <person name="del Toro C."/>
            <person name="Ryder H.F."/>
            <person name="Williamson S.C."/>
            <person name="Barbeau R.A."/>
            <person name="Hamilton E.P."/>
            <person name="Orias E."/>
        </authorList>
    </citation>
    <scope>NUCLEOTIDE SEQUENCE [LARGE SCALE GENOMIC DNA]</scope>
    <source>
        <strain evidence="3">SB210</strain>
    </source>
</reference>
<dbReference type="Gene3D" id="1.25.40.10">
    <property type="entry name" value="Tetratricopeptide repeat domain"/>
    <property type="match status" value="2"/>
</dbReference>
<dbReference type="RefSeq" id="XP_001031503.1">
    <property type="nucleotide sequence ID" value="XM_001031503.1"/>
</dbReference>
<dbReference type="HOGENOM" id="CLU_460445_0_0_1"/>
<dbReference type="SUPFAM" id="SSF56112">
    <property type="entry name" value="Protein kinase-like (PK-like)"/>
    <property type="match status" value="1"/>
</dbReference>
<feature type="domain" description="Protein kinase" evidence="1">
    <location>
        <begin position="31"/>
        <end position="289"/>
    </location>
</feature>
<dbReference type="InParanoid" id="I7LZG5"/>
<dbReference type="Pfam" id="PF07714">
    <property type="entry name" value="PK_Tyr_Ser-Thr"/>
    <property type="match status" value="1"/>
</dbReference>
<dbReference type="Proteomes" id="UP000009168">
    <property type="component" value="Unassembled WGS sequence"/>
</dbReference>
<dbReference type="EMBL" id="GG662466">
    <property type="protein sequence ID" value="EAR83840.1"/>
    <property type="molecule type" value="Genomic_DNA"/>
</dbReference>
<gene>
    <name evidence="2" type="ORF">TTHERM_00824030</name>
</gene>
<dbReference type="InterPro" id="IPR001245">
    <property type="entry name" value="Ser-Thr/Tyr_kinase_cat_dom"/>
</dbReference>
<dbReference type="AlphaFoldDB" id="I7LZG5"/>
<dbReference type="InterPro" id="IPR000719">
    <property type="entry name" value="Prot_kinase_dom"/>
</dbReference>
<organism evidence="2 3">
    <name type="scientific">Tetrahymena thermophila (strain SB210)</name>
    <dbReference type="NCBI Taxonomy" id="312017"/>
    <lineage>
        <taxon>Eukaryota</taxon>
        <taxon>Sar</taxon>
        <taxon>Alveolata</taxon>
        <taxon>Ciliophora</taxon>
        <taxon>Intramacronucleata</taxon>
        <taxon>Oligohymenophorea</taxon>
        <taxon>Hymenostomatida</taxon>
        <taxon>Tetrahymenina</taxon>
        <taxon>Tetrahymenidae</taxon>
        <taxon>Tetrahymena</taxon>
    </lineage>
</organism>
<dbReference type="STRING" id="312017.I7LZG5"/>
<protein>
    <submittedName>
        <fullName evidence="2">Tetratricopeptide repeat protein</fullName>
    </submittedName>
</protein>
<proteinExistence type="predicted"/>
<sequence length="593" mass="70610">MSEDWKKFVKLEENILKTTEQELEKQGYQKLQFIDFIDQEQHLTAYSLKHQQRVILRISQNSQEEYDKLQKEYVIMQQLKSYKNIILVFDMIVIKDCFICIIVQEYPQKNLFDEMQELKNKNKLHTAEVMTEIILQISHAICMIHYNKISHQHINSKNIIISSNGTYKLSNFKHCFKIPSHQSDLFQAEGYIYEIKDQQKQLDNKNNHQNYLFYQKDIQCAGRLFLEIIGCNLNNNNDIKQIQTNIYKQNINEIQYQNIQQIIKNKFLTSDVNDDFQSYDIINKILPWLPFTQSNLQRFIPIIYEVDNYETFDNGKNPPFLLNIQLQYLKTLSFIYEKIKNIPVKLKAEVLSCTASKLTEMGMYEKSNQYRQQSLILYNQIKSSSQKDIIFQYQQICYNYKQLKEYKTSLVYGKKALKLAKKINKSQSDVYAKSLLELSWCYKAFGKEKKGLKLAIKAKEIYEKIYKDYFVKEIGDCLCTIACMKSGLKQFEESINYYQKSIEVFQKIYNFQEHPDISACFENLGVAYENQGDIQMSVLYYEDCLKMNKFLFGDKSNMLSSCYKKLCRVYRKQNREQEALKIERELQKIEQKI</sequence>
<evidence type="ECO:0000313" key="2">
    <source>
        <dbReference type="EMBL" id="EAR83840.1"/>
    </source>
</evidence>
<dbReference type="InterPro" id="IPR019734">
    <property type="entry name" value="TPR_rpt"/>
</dbReference>
<dbReference type="Gene3D" id="1.10.510.10">
    <property type="entry name" value="Transferase(Phosphotransferase) domain 1"/>
    <property type="match status" value="1"/>
</dbReference>
<dbReference type="GeneID" id="7832275"/>
<dbReference type="Pfam" id="PF13424">
    <property type="entry name" value="TPR_12"/>
    <property type="match status" value="1"/>
</dbReference>
<dbReference type="SMART" id="SM00028">
    <property type="entry name" value="TPR"/>
    <property type="match status" value="5"/>
</dbReference>
<name>I7LZG5_TETTS</name>
<evidence type="ECO:0000259" key="1">
    <source>
        <dbReference type="PROSITE" id="PS50011"/>
    </source>
</evidence>
<accession>I7LZG5</accession>
<dbReference type="OrthoDB" id="10050400at2759"/>
<keyword evidence="3" id="KW-1185">Reference proteome</keyword>